<dbReference type="InterPro" id="IPR043917">
    <property type="entry name" value="DUF5753"/>
</dbReference>
<evidence type="ECO:0000313" key="3">
    <source>
        <dbReference type="Proteomes" id="UP001501585"/>
    </source>
</evidence>
<dbReference type="Pfam" id="PF19054">
    <property type="entry name" value="DUF5753"/>
    <property type="match status" value="1"/>
</dbReference>
<name>A0ABN2TF77_9ACTN</name>
<evidence type="ECO:0000259" key="1">
    <source>
        <dbReference type="Pfam" id="PF19054"/>
    </source>
</evidence>
<dbReference type="EMBL" id="BAAAPC010000017">
    <property type="protein sequence ID" value="GAA2007515.1"/>
    <property type="molecule type" value="Genomic_DNA"/>
</dbReference>
<organism evidence="2 3">
    <name type="scientific">Nocardiopsis rhodophaea</name>
    <dbReference type="NCBI Taxonomy" id="280238"/>
    <lineage>
        <taxon>Bacteria</taxon>
        <taxon>Bacillati</taxon>
        <taxon>Actinomycetota</taxon>
        <taxon>Actinomycetes</taxon>
        <taxon>Streptosporangiales</taxon>
        <taxon>Nocardiopsidaceae</taxon>
        <taxon>Nocardiopsis</taxon>
    </lineage>
</organism>
<reference evidence="2 3" key="1">
    <citation type="journal article" date="2019" name="Int. J. Syst. Evol. Microbiol.">
        <title>The Global Catalogue of Microorganisms (GCM) 10K type strain sequencing project: providing services to taxonomists for standard genome sequencing and annotation.</title>
        <authorList>
            <consortium name="The Broad Institute Genomics Platform"/>
            <consortium name="The Broad Institute Genome Sequencing Center for Infectious Disease"/>
            <person name="Wu L."/>
            <person name="Ma J."/>
        </authorList>
    </citation>
    <scope>NUCLEOTIDE SEQUENCE [LARGE SCALE GENOMIC DNA]</scope>
    <source>
        <strain evidence="2 3">JCM 15313</strain>
    </source>
</reference>
<evidence type="ECO:0000313" key="2">
    <source>
        <dbReference type="EMBL" id="GAA2007515.1"/>
    </source>
</evidence>
<comment type="caution">
    <text evidence="2">The sequence shown here is derived from an EMBL/GenBank/DDBJ whole genome shotgun (WGS) entry which is preliminary data.</text>
</comment>
<accession>A0ABN2TF77</accession>
<gene>
    <name evidence="2" type="ORF">GCM10009799_38870</name>
</gene>
<dbReference type="Proteomes" id="UP001501585">
    <property type="component" value="Unassembled WGS sequence"/>
</dbReference>
<sequence length="104" mass="11336">MTREVSTFTAEVALTRPAGTELERHPALGGPFRLLLFDDRPAIAHMEHMSGNTVVTDAPEVKRISAVWAELQAWAYSPAQSVELIRKVRNGCDASGVAHIKLLG</sequence>
<dbReference type="RefSeq" id="WP_412759478.1">
    <property type="nucleotide sequence ID" value="NZ_BAAAPC010000017.1"/>
</dbReference>
<protein>
    <recommendedName>
        <fullName evidence="1">DUF5753 domain-containing protein</fullName>
    </recommendedName>
</protein>
<keyword evidence="3" id="KW-1185">Reference proteome</keyword>
<proteinExistence type="predicted"/>
<feature type="domain" description="DUF5753" evidence="1">
    <location>
        <begin position="22"/>
        <end position="87"/>
    </location>
</feature>